<protein>
    <recommendedName>
        <fullName evidence="4">DNA replication and repair protein RecF</fullName>
    </recommendedName>
</protein>
<comment type="caution">
    <text evidence="3">The sequence shown here is derived from an EMBL/GenBank/DDBJ whole genome shotgun (WGS) entry which is preliminary data.</text>
</comment>
<dbReference type="SUPFAM" id="SSF52540">
    <property type="entry name" value="P-loop containing nucleoside triphosphate hydrolases"/>
    <property type="match status" value="1"/>
</dbReference>
<dbReference type="PANTHER" id="PTHR43581:SF2">
    <property type="entry name" value="EXCINUCLEASE ATPASE SUBUNIT"/>
    <property type="match status" value="1"/>
</dbReference>
<evidence type="ECO:0000313" key="3">
    <source>
        <dbReference type="EMBL" id="KAA6336990.1"/>
    </source>
</evidence>
<dbReference type="InterPro" id="IPR051396">
    <property type="entry name" value="Bact_Antivir_Def_Nuclease"/>
</dbReference>
<feature type="domain" description="DUF3696" evidence="1">
    <location>
        <begin position="315"/>
        <end position="359"/>
    </location>
</feature>
<name>A0A5J4RV29_9ZZZZ</name>
<organism evidence="3">
    <name type="scientific">termite gut metagenome</name>
    <dbReference type="NCBI Taxonomy" id="433724"/>
    <lineage>
        <taxon>unclassified sequences</taxon>
        <taxon>metagenomes</taxon>
        <taxon>organismal metagenomes</taxon>
    </lineage>
</organism>
<dbReference type="Pfam" id="PF12476">
    <property type="entry name" value="DUF3696"/>
    <property type="match status" value="1"/>
</dbReference>
<dbReference type="PIRSF" id="PIRSF034888">
    <property type="entry name" value="P-loop_UCP034888"/>
    <property type="match status" value="1"/>
</dbReference>
<accession>A0A5J4RV29</accession>
<dbReference type="AlphaFoldDB" id="A0A5J4RV29"/>
<dbReference type="EMBL" id="SNRY01000741">
    <property type="protein sequence ID" value="KAA6336990.1"/>
    <property type="molecule type" value="Genomic_DNA"/>
</dbReference>
<reference evidence="3" key="1">
    <citation type="submission" date="2019-03" db="EMBL/GenBank/DDBJ databases">
        <title>Single cell metagenomics reveals metabolic interactions within the superorganism composed of flagellate Streblomastix strix and complex community of Bacteroidetes bacteria on its surface.</title>
        <authorList>
            <person name="Treitli S.C."/>
            <person name="Kolisko M."/>
            <person name="Husnik F."/>
            <person name="Keeling P."/>
            <person name="Hampl V."/>
        </authorList>
    </citation>
    <scope>NUCLEOTIDE SEQUENCE</scope>
    <source>
        <strain evidence="3">STM</strain>
    </source>
</reference>
<dbReference type="InterPro" id="IPR014592">
    <property type="entry name" value="P-loop_UCP034888"/>
</dbReference>
<dbReference type="InterPro" id="IPR022532">
    <property type="entry name" value="DUF3696"/>
</dbReference>
<evidence type="ECO:0000259" key="1">
    <source>
        <dbReference type="Pfam" id="PF12476"/>
    </source>
</evidence>
<dbReference type="Gene3D" id="3.40.50.300">
    <property type="entry name" value="P-loop containing nucleotide triphosphate hydrolases"/>
    <property type="match status" value="1"/>
</dbReference>
<evidence type="ECO:0008006" key="4">
    <source>
        <dbReference type="Google" id="ProtNLM"/>
    </source>
</evidence>
<dbReference type="InterPro" id="IPR027417">
    <property type="entry name" value="P-loop_NTPase"/>
</dbReference>
<dbReference type="Pfam" id="PF13304">
    <property type="entry name" value="AAA_21"/>
    <property type="match status" value="1"/>
</dbReference>
<feature type="domain" description="ATPase AAA-type core" evidence="2">
    <location>
        <begin position="24"/>
        <end position="302"/>
    </location>
</feature>
<dbReference type="InterPro" id="IPR003959">
    <property type="entry name" value="ATPase_AAA_core"/>
</dbReference>
<evidence type="ECO:0000259" key="2">
    <source>
        <dbReference type="Pfam" id="PF13304"/>
    </source>
</evidence>
<gene>
    <name evidence="3" type="ORF">EZS27_014898</name>
</gene>
<proteinExistence type="predicted"/>
<sequence>MITNLLLQNFKCFQQETSFELSKINLLTGVNGRGKSSLLQSLLLLSQSAWENANLKRLIINGEHIELGNYDDIKNSETPKVEKMVFRFTIDSNNIVRLEYTENFKDNFSAKCHKIELPTGTKKDFIRLLKKIHFVSADRLGPLKYVDKLSLPEFIHVGTRGEYTVNILANSIYLSNVNEKMYRGNDASSILQQTIKWLAYILDGAKIDIKGLDKESSVLYMLLNNRNSSYSYKPINVGFGYSYVLPLIVTGLIAKSGDTVIIENPEAHLHPKAQSRITEFFAKVASCGVQVFIESHSEHILNGLRVCALNPEIEITTKDIAIHYFNGSFDPKKLDLDEKAKIKDWPIGFFDQQEEDLAEIFKYSR</sequence>
<dbReference type="PANTHER" id="PTHR43581">
    <property type="entry name" value="ATP/GTP PHOSPHATASE"/>
    <property type="match status" value="1"/>
</dbReference>